<accession>A0ACC0D132</accession>
<dbReference type="Proteomes" id="UP001497680">
    <property type="component" value="Unassembled WGS sequence"/>
</dbReference>
<dbReference type="EMBL" id="MU394316">
    <property type="protein sequence ID" value="KAI6086396.1"/>
    <property type="molecule type" value="Genomic_DNA"/>
</dbReference>
<name>A0ACC0D132_9PEZI</name>
<protein>
    <submittedName>
        <fullName evidence="1">Uncharacterized protein</fullName>
    </submittedName>
</protein>
<evidence type="ECO:0000313" key="2">
    <source>
        <dbReference type="Proteomes" id="UP001497680"/>
    </source>
</evidence>
<gene>
    <name evidence="1" type="ORF">F4821DRAFT_238632</name>
</gene>
<proteinExistence type="predicted"/>
<keyword evidence="2" id="KW-1185">Reference proteome</keyword>
<organism evidence="1 2">
    <name type="scientific">Hypoxylon rubiginosum</name>
    <dbReference type="NCBI Taxonomy" id="110542"/>
    <lineage>
        <taxon>Eukaryota</taxon>
        <taxon>Fungi</taxon>
        <taxon>Dikarya</taxon>
        <taxon>Ascomycota</taxon>
        <taxon>Pezizomycotina</taxon>
        <taxon>Sordariomycetes</taxon>
        <taxon>Xylariomycetidae</taxon>
        <taxon>Xylariales</taxon>
        <taxon>Hypoxylaceae</taxon>
        <taxon>Hypoxylon</taxon>
    </lineage>
</organism>
<sequence>MAEKMAASTTPLPEYYVQGFPAPGLRQIVRHITGNTANGESRFLSSDHGEHYRFMVENQAVANIIYSTRETPVDLNDNSDVIKAHEQEPPFHYPNGSIVRMIDFGPGVESPFHRAMTIDYGVVIEGIFELTLDSGEKRIMRQGDVCIQRATAHKWRNINGNGTLPGRMLWVLLDSKELNVEGKKVEGYLGDLQKEYAGRGNY</sequence>
<reference evidence="1 2" key="1">
    <citation type="journal article" date="2022" name="New Phytol.">
        <title>Ecological generalism drives hyperdiversity of secondary metabolite gene clusters in xylarialean endophytes.</title>
        <authorList>
            <person name="Franco M.E.E."/>
            <person name="Wisecaver J.H."/>
            <person name="Arnold A.E."/>
            <person name="Ju Y.M."/>
            <person name="Slot J.C."/>
            <person name="Ahrendt S."/>
            <person name="Moore L.P."/>
            <person name="Eastman K.E."/>
            <person name="Scott K."/>
            <person name="Konkel Z."/>
            <person name="Mondo S.J."/>
            <person name="Kuo A."/>
            <person name="Hayes R.D."/>
            <person name="Haridas S."/>
            <person name="Andreopoulos B."/>
            <person name="Riley R."/>
            <person name="LaButti K."/>
            <person name="Pangilinan J."/>
            <person name="Lipzen A."/>
            <person name="Amirebrahimi M."/>
            <person name="Yan J."/>
            <person name="Adam C."/>
            <person name="Keymanesh K."/>
            <person name="Ng V."/>
            <person name="Louie K."/>
            <person name="Northen T."/>
            <person name="Drula E."/>
            <person name="Henrissat B."/>
            <person name="Hsieh H.M."/>
            <person name="Youens-Clark K."/>
            <person name="Lutzoni F."/>
            <person name="Miadlikowska J."/>
            <person name="Eastwood D.C."/>
            <person name="Hamelin R.C."/>
            <person name="Grigoriev I.V."/>
            <person name="U'Ren J.M."/>
        </authorList>
    </citation>
    <scope>NUCLEOTIDE SEQUENCE [LARGE SCALE GENOMIC DNA]</scope>
    <source>
        <strain evidence="1 2">ER1909</strain>
    </source>
</reference>
<comment type="caution">
    <text evidence="1">The sequence shown here is derived from an EMBL/GenBank/DDBJ whole genome shotgun (WGS) entry which is preliminary data.</text>
</comment>
<evidence type="ECO:0000313" key="1">
    <source>
        <dbReference type="EMBL" id="KAI6086396.1"/>
    </source>
</evidence>